<accession>A0A161S0S1</accession>
<dbReference type="RefSeq" id="WP_009376608.1">
    <property type="nucleotide sequence ID" value="NZ_CAACXN010000016.1"/>
</dbReference>
<protein>
    <submittedName>
        <fullName evidence="3">Uncharacterized protein</fullName>
    </submittedName>
</protein>
<dbReference type="Proteomes" id="UP000386281">
    <property type="component" value="Unassembled WGS sequence"/>
</dbReference>
<dbReference type="Proteomes" id="UP000076612">
    <property type="component" value="Unassembled WGS sequence"/>
</dbReference>
<organism evidence="3 5">
    <name type="scientific">Brevibacterium casei</name>
    <dbReference type="NCBI Taxonomy" id="33889"/>
    <lineage>
        <taxon>Bacteria</taxon>
        <taxon>Bacillati</taxon>
        <taxon>Actinomycetota</taxon>
        <taxon>Actinomycetes</taxon>
        <taxon>Micrococcales</taxon>
        <taxon>Brevibacteriaceae</taxon>
        <taxon>Brevibacterium</taxon>
    </lineage>
</organism>
<gene>
    <name evidence="2" type="ORF">AVW13_08730</name>
    <name evidence="3" type="ORF">NCTC12391_03102</name>
</gene>
<reference evidence="2" key="2">
    <citation type="submission" date="2016-01" db="EMBL/GenBank/DDBJ databases">
        <authorList>
            <person name="Hong K.W."/>
        </authorList>
    </citation>
    <scope>NUCLEOTIDE SEQUENCE</scope>
    <source>
        <strain evidence="2">M40</strain>
    </source>
</reference>
<evidence type="ECO:0000256" key="1">
    <source>
        <dbReference type="SAM" id="MobiDB-lite"/>
    </source>
</evidence>
<dbReference type="EMBL" id="CAACXN010000016">
    <property type="protein sequence ID" value="VEW14951.1"/>
    <property type="molecule type" value="Genomic_DNA"/>
</dbReference>
<name>A0A161S0S1_9MICO</name>
<dbReference type="STRING" id="33889.AVW13_08730"/>
<proteinExistence type="predicted"/>
<dbReference type="EMBL" id="LQQR01000013">
    <property type="protein sequence ID" value="KZE21538.1"/>
    <property type="molecule type" value="Genomic_DNA"/>
</dbReference>
<sequence>MNGHGVLDSRWITVDLGRILRLPDRLRRLWPSDLLPQTDRDPSVGPTPSRRCATRPPGSAVPDGDGHPPELGGHPPSRAAVARAAASAGITLTAPSAAVREELPAEVVRPRDLDVLSAWLAGFAAELALARTRMALVVGAESSAVHLEIAMAADSCLAMLALRGADNADFAGYEFLRRLEPGEVASVCEDLSDLVAGDCVLTLTCLGSSADGQPARAGMEFLHRQAGRWSRPLLERGENGMTVARTEEMPDGAVRMVVASMLTRLRFAEVGSP</sequence>
<evidence type="ECO:0000313" key="2">
    <source>
        <dbReference type="EMBL" id="KZE21538.1"/>
    </source>
</evidence>
<reference evidence="4" key="1">
    <citation type="submission" date="2016-01" db="EMBL/GenBank/DDBJ databases">
        <title>Draft genome of Chromobacterium sp. F49.</title>
        <authorList>
            <person name="Hong K.W."/>
        </authorList>
    </citation>
    <scope>NUCLEOTIDE SEQUENCE [LARGE SCALE GENOMIC DNA]</scope>
    <source>
        <strain evidence="4">M40</strain>
    </source>
</reference>
<evidence type="ECO:0000313" key="4">
    <source>
        <dbReference type="Proteomes" id="UP000076612"/>
    </source>
</evidence>
<evidence type="ECO:0000313" key="5">
    <source>
        <dbReference type="Proteomes" id="UP000386281"/>
    </source>
</evidence>
<dbReference type="AlphaFoldDB" id="A0A161S0S1"/>
<feature type="region of interest" description="Disordered" evidence="1">
    <location>
        <begin position="33"/>
        <end position="77"/>
    </location>
</feature>
<evidence type="ECO:0000313" key="3">
    <source>
        <dbReference type="EMBL" id="VEW14951.1"/>
    </source>
</evidence>
<reference evidence="3 5" key="3">
    <citation type="submission" date="2019-02" db="EMBL/GenBank/DDBJ databases">
        <authorList>
            <consortium name="Pathogen Informatics"/>
        </authorList>
    </citation>
    <scope>NUCLEOTIDE SEQUENCE [LARGE SCALE GENOMIC DNA]</scope>
    <source>
        <strain evidence="3 5">3012STDY7078520</strain>
    </source>
</reference>